<protein>
    <submittedName>
        <fullName evidence="2">Uncharacterized protein</fullName>
    </submittedName>
</protein>
<proteinExistence type="predicted"/>
<evidence type="ECO:0000256" key="1">
    <source>
        <dbReference type="SAM" id="SignalP"/>
    </source>
</evidence>
<organism evidence="2">
    <name type="scientific">Pinctada fucata</name>
    <name type="common">Akoya pearl oyster</name>
    <name type="synonym">Pinctada imbricata fucata</name>
    <dbReference type="NCBI Taxonomy" id="50426"/>
    <lineage>
        <taxon>Eukaryota</taxon>
        <taxon>Metazoa</taxon>
        <taxon>Spiralia</taxon>
        <taxon>Lophotrochozoa</taxon>
        <taxon>Mollusca</taxon>
        <taxon>Bivalvia</taxon>
        <taxon>Autobranchia</taxon>
        <taxon>Pteriomorphia</taxon>
        <taxon>Pterioida</taxon>
        <taxon>Pterioidea</taxon>
        <taxon>Pteriidae</taxon>
        <taxon>Pinctada</taxon>
    </lineage>
</organism>
<dbReference type="EMBL" id="GELH01000340">
    <property type="protein sequence ID" value="JAS03932.1"/>
    <property type="molecule type" value="Transcribed_RNA"/>
</dbReference>
<dbReference type="EMBL" id="GELH01000339">
    <property type="protein sequence ID" value="JAS03933.1"/>
    <property type="molecule type" value="Transcribed_RNA"/>
</dbReference>
<feature type="signal peptide" evidence="1">
    <location>
        <begin position="1"/>
        <end position="18"/>
    </location>
</feature>
<accession>A0A194ANY6</accession>
<keyword evidence="1" id="KW-0732">Signal</keyword>
<name>A0A194ANY6_PINFU</name>
<sequence length="163" mass="17441">MLSLRVFVVGAALTVALSATIQQKLKEGLCVCVADSDIYARDGPGEEHRVIGVLMAGDCFITHGGLLHIFGNTWYQVREVNHEIAWINGYHLRAKNMTDCSVVNPTRKSTTTFIQGGGSGGDPFLCTYGAVAYHEGDSLTVNGQACVCRRGNIECGNPPNPVG</sequence>
<dbReference type="AlphaFoldDB" id="A0A194ANY6"/>
<evidence type="ECO:0000313" key="2">
    <source>
        <dbReference type="EMBL" id="JAS03933.1"/>
    </source>
</evidence>
<feature type="chain" id="PRO_5013481394" evidence="1">
    <location>
        <begin position="19"/>
        <end position="163"/>
    </location>
</feature>
<reference evidence="2" key="1">
    <citation type="submission" date="2016-03" db="EMBL/GenBank/DDBJ databases">
        <authorList>
            <person name="Ploux O."/>
        </authorList>
    </citation>
    <scope>NUCLEOTIDE SEQUENCE</scope>
    <source>
        <tissue evidence="2">Mantle</tissue>
    </source>
</reference>